<dbReference type="CTD" id="107698"/>
<feature type="region of interest" description="Disordered" evidence="4">
    <location>
        <begin position="264"/>
        <end position="308"/>
    </location>
</feature>
<dbReference type="Pfam" id="PF05029">
    <property type="entry name" value="TIMELESS_C"/>
    <property type="match status" value="1"/>
</dbReference>
<dbReference type="EMBL" id="GEZM01054704">
    <property type="protein sequence ID" value="JAV73474.1"/>
    <property type="molecule type" value="Transcribed_RNA"/>
</dbReference>
<evidence type="ECO:0000259" key="5">
    <source>
        <dbReference type="Pfam" id="PF04821"/>
    </source>
</evidence>
<dbReference type="PANTHER" id="PTHR22940">
    <property type="entry name" value="TIMEOUT/TIMELESS-2"/>
    <property type="match status" value="1"/>
</dbReference>
<dbReference type="EMBL" id="GEZM01054701">
    <property type="protein sequence ID" value="JAV73476.1"/>
    <property type="molecule type" value="Transcribed_RNA"/>
</dbReference>
<dbReference type="GO" id="GO:0043111">
    <property type="term" value="P:replication fork arrest"/>
    <property type="evidence" value="ECO:0007669"/>
    <property type="project" value="TreeGrafter"/>
</dbReference>
<evidence type="ECO:0000259" key="6">
    <source>
        <dbReference type="Pfam" id="PF05029"/>
    </source>
</evidence>
<dbReference type="GO" id="GO:0048511">
    <property type="term" value="P:rhythmic process"/>
    <property type="evidence" value="ECO:0007669"/>
    <property type="project" value="UniProtKB-KW"/>
</dbReference>
<organism evidence="7">
    <name type="scientific">Photinus pyralis</name>
    <name type="common">Common eastern firefly</name>
    <name type="synonym">Lampyris pyralis</name>
    <dbReference type="NCBI Taxonomy" id="7054"/>
    <lineage>
        <taxon>Eukaryota</taxon>
        <taxon>Metazoa</taxon>
        <taxon>Ecdysozoa</taxon>
        <taxon>Arthropoda</taxon>
        <taxon>Hexapoda</taxon>
        <taxon>Insecta</taxon>
        <taxon>Pterygota</taxon>
        <taxon>Neoptera</taxon>
        <taxon>Endopterygota</taxon>
        <taxon>Coleoptera</taxon>
        <taxon>Polyphaga</taxon>
        <taxon>Elateriformia</taxon>
        <taxon>Elateroidea</taxon>
        <taxon>Lampyridae</taxon>
        <taxon>Lampyrinae</taxon>
        <taxon>Photinus</taxon>
    </lineage>
</organism>
<accession>A0A1Y1LIM5</accession>
<dbReference type="GO" id="GO:0031298">
    <property type="term" value="C:replication fork protection complex"/>
    <property type="evidence" value="ECO:0007669"/>
    <property type="project" value="TreeGrafter"/>
</dbReference>
<name>A0A1Y1LIM5_PHOPY</name>
<evidence type="ECO:0000256" key="2">
    <source>
        <dbReference type="ARBA" id="ARBA00008174"/>
    </source>
</evidence>
<dbReference type="GeneID" id="116171704"/>
<evidence type="ECO:0008006" key="8">
    <source>
        <dbReference type="Google" id="ProtNLM"/>
    </source>
</evidence>
<dbReference type="InterPro" id="IPR044998">
    <property type="entry name" value="Timeless"/>
</dbReference>
<dbReference type="InterPro" id="IPR006906">
    <property type="entry name" value="Timeless_N"/>
</dbReference>
<dbReference type="EMBL" id="GEZM01054699">
    <property type="protein sequence ID" value="JAV73478.1"/>
    <property type="molecule type" value="Transcribed_RNA"/>
</dbReference>
<dbReference type="EMBL" id="GEZM01054702">
    <property type="protein sequence ID" value="JAV73475.1"/>
    <property type="molecule type" value="Transcribed_RNA"/>
</dbReference>
<keyword evidence="3" id="KW-0539">Nucleus</keyword>
<dbReference type="RefSeq" id="XP_031342819.1">
    <property type="nucleotide sequence ID" value="XM_031486959.1"/>
</dbReference>
<proteinExistence type="inferred from homology"/>
<feature type="domain" description="Timeless N-terminal" evidence="5">
    <location>
        <begin position="34"/>
        <end position="298"/>
    </location>
</feature>
<reference evidence="7" key="1">
    <citation type="journal article" date="2016" name="Sci. Rep.">
        <title>Molecular characterization of firefly nuptial gifts: a multi-omics approach sheds light on postcopulatory sexual selection.</title>
        <authorList>
            <person name="Al-Wathiqui N."/>
            <person name="Fallon T.R."/>
            <person name="South A."/>
            <person name="Weng J.K."/>
            <person name="Lewis S.M."/>
        </authorList>
    </citation>
    <scope>NUCLEOTIDE SEQUENCE</scope>
</reference>
<dbReference type="GO" id="GO:0003677">
    <property type="term" value="F:DNA binding"/>
    <property type="evidence" value="ECO:0007669"/>
    <property type="project" value="TreeGrafter"/>
</dbReference>
<dbReference type="GO" id="GO:0006281">
    <property type="term" value="P:DNA repair"/>
    <property type="evidence" value="ECO:0007669"/>
    <property type="project" value="TreeGrafter"/>
</dbReference>
<dbReference type="GO" id="GO:0000076">
    <property type="term" value="P:DNA replication checkpoint signaling"/>
    <property type="evidence" value="ECO:0007669"/>
    <property type="project" value="TreeGrafter"/>
</dbReference>
<sequence>MYLLYFKIVMAEIVTKPQFKNSFSLLGTQQGDLYIVDKRCLSHLEEIFENLILEDRTLRTYRRAIGFGENIRKDLIPLLINVRSCIAVDEATKIIDAIVKILLNLTAPVECLLSLEHESQTDVGRHTIFELNRLLITSKAAFTNNRSTKAVVDHIKYIAEQASNLNNEQCESIHNCLLLLRNVLHIPENPFYYSSTSPTSMQNYIVWNLFSQSMDKMLIYLITCPQKVYWVSTMVQLIASLYKDLHVDTLQKLLCLWFDTSLSESSEDNESNTSPQSGRSGESSPVVTSDPTSDSSDNSSKHTGPLKMTLERHKNNTCLFAVETISVSHKSSNANAARKYSIDSGVCLEPVLKNMKRYVPIQISGSKYDVTQLHSKGETVSTSSNDDDQIPEKPIHHFARLGLMRSHNVSLLEKKELKRKKLVKRSKANIINMKAVLHHIPTDEDVADVLKEFTVDLLLKAFSILVQDLYTYLVTNVNVSMDISHFLWLVTYFLKFATQLELDLEFINPVLSYNVVSYLVFQGISLFENFQISCRMSHNVKPCFRRLHLVVTAIREFIQSLQKYDETKHLSNSDHARLLILQRQMIELEELRNFFLLLLRHYNFDHHSNAYLEDIIVTNHHYLLLLDKMSKTEGVKVKIKDHLKEFATIECMRLYGILLENFQGNRNHVNDCIFTMMHHTAGDLENMATLFQPAILRTFSEMWETDFKLCDDWSDLIEFVIHNFMNVSKYDSALNTAENCSTYGLACHFSGTNEMENGLCEQYSQHISISHTTKSFFSTASSAAHSNYIEYEIFSNEVNLLKGYFIKDGKQKYLLWLQKSVLEARLCKLIVTHERSMEYQSQILQPVTYYNTVLNLPIPLVPWTLEQTNIIKYQPFVSLLLHFGFILPGDTDNIFIKIPNFWTSKDMLDIAEQLGPIDYVSPTKINEVKISHRI</sequence>
<dbReference type="PANTHER" id="PTHR22940:SF5">
    <property type="entry name" value="PROTEIN TIMELESS"/>
    <property type="match status" value="1"/>
</dbReference>
<evidence type="ECO:0000256" key="4">
    <source>
        <dbReference type="SAM" id="MobiDB-lite"/>
    </source>
</evidence>
<dbReference type="InterPro" id="IPR007725">
    <property type="entry name" value="TIMELESS_C"/>
</dbReference>
<dbReference type="GeneID" id="116170510"/>
<dbReference type="RefSeq" id="XP_031344537.1">
    <property type="nucleotide sequence ID" value="XM_031488677.1"/>
</dbReference>
<feature type="compositionally biased region" description="Low complexity" evidence="4">
    <location>
        <begin position="283"/>
        <end position="298"/>
    </location>
</feature>
<comment type="subcellular location">
    <subcellularLocation>
        <location evidence="1">Nucleus</location>
    </subcellularLocation>
</comment>
<dbReference type="EMBL" id="GEZM01054705">
    <property type="protein sequence ID" value="JAV73473.1"/>
    <property type="molecule type" value="Transcribed_RNA"/>
</dbReference>
<feature type="domain" description="Timeless C-terminal" evidence="6">
    <location>
        <begin position="806"/>
        <end position="907"/>
    </location>
</feature>
<evidence type="ECO:0000256" key="1">
    <source>
        <dbReference type="ARBA" id="ARBA00004123"/>
    </source>
</evidence>
<comment type="similarity">
    <text evidence="2">Belongs to the timeless family.</text>
</comment>
<dbReference type="EMBL" id="GEZM01054700">
    <property type="protein sequence ID" value="JAV73477.1"/>
    <property type="molecule type" value="Transcribed_RNA"/>
</dbReference>
<protein>
    <recommendedName>
        <fullName evidence="8">Timeless N-terminal domain-containing protein</fullName>
    </recommendedName>
</protein>
<evidence type="ECO:0000256" key="3">
    <source>
        <dbReference type="ARBA" id="ARBA00023242"/>
    </source>
</evidence>
<dbReference type="AlphaFoldDB" id="A0A1Y1LIM5"/>
<dbReference type="GO" id="GO:0009649">
    <property type="term" value="P:entrainment of circadian clock"/>
    <property type="evidence" value="ECO:0007669"/>
    <property type="project" value="TreeGrafter"/>
</dbReference>
<dbReference type="Pfam" id="PF04821">
    <property type="entry name" value="TIMELESS"/>
    <property type="match status" value="1"/>
</dbReference>
<evidence type="ECO:0000313" key="7">
    <source>
        <dbReference type="EMBL" id="JAV73473.1"/>
    </source>
</evidence>